<proteinExistence type="predicted"/>
<gene>
    <name evidence="2" type="primary">ylbJ</name>
    <name evidence="2" type="ORF">ABG79_01133</name>
</gene>
<keyword evidence="3" id="KW-1185">Reference proteome</keyword>
<feature type="transmembrane region" description="Helical" evidence="1">
    <location>
        <begin position="284"/>
        <end position="308"/>
    </location>
</feature>
<dbReference type="STRING" id="908809.ABG79_01133"/>
<feature type="transmembrane region" description="Helical" evidence="1">
    <location>
        <begin position="27"/>
        <end position="44"/>
    </location>
</feature>
<comment type="caution">
    <text evidence="2">The sequence shown here is derived from an EMBL/GenBank/DDBJ whole genome shotgun (WGS) entry which is preliminary data.</text>
</comment>
<name>A0A0R3K3P0_CALMK</name>
<feature type="transmembrane region" description="Helical" evidence="1">
    <location>
        <begin position="135"/>
        <end position="154"/>
    </location>
</feature>
<feature type="transmembrane region" description="Helical" evidence="1">
    <location>
        <begin position="95"/>
        <end position="114"/>
    </location>
</feature>
<keyword evidence="1" id="KW-1133">Transmembrane helix</keyword>
<organism evidence="2 3">
    <name type="scientific">Caloramator mitchellensis</name>
    <dbReference type="NCBI Taxonomy" id="908809"/>
    <lineage>
        <taxon>Bacteria</taxon>
        <taxon>Bacillati</taxon>
        <taxon>Bacillota</taxon>
        <taxon>Clostridia</taxon>
        <taxon>Eubacteriales</taxon>
        <taxon>Clostridiaceae</taxon>
        <taxon>Caloramator</taxon>
    </lineage>
</organism>
<evidence type="ECO:0000256" key="1">
    <source>
        <dbReference type="SAM" id="Phobius"/>
    </source>
</evidence>
<evidence type="ECO:0000313" key="3">
    <source>
        <dbReference type="Proteomes" id="UP000052015"/>
    </source>
</evidence>
<protein>
    <submittedName>
        <fullName evidence="2">Sporulation integral membrane protein YlbJ</fullName>
    </submittedName>
</protein>
<keyword evidence="1" id="KW-0472">Membrane</keyword>
<feature type="transmembrane region" description="Helical" evidence="1">
    <location>
        <begin position="160"/>
        <end position="183"/>
    </location>
</feature>
<reference evidence="2 3" key="1">
    <citation type="submission" date="2015-09" db="EMBL/GenBank/DDBJ databases">
        <title>Draft genome sequence of a Caloramator mitchellensis, a moderate thermophile from the Great Artesian Basin of Australia.</title>
        <authorList>
            <person name="Patel B.K."/>
        </authorList>
    </citation>
    <scope>NUCLEOTIDE SEQUENCE [LARGE SCALE GENOMIC DNA]</scope>
    <source>
        <strain evidence="2 3">VF08</strain>
    </source>
</reference>
<evidence type="ECO:0000313" key="2">
    <source>
        <dbReference type="EMBL" id="KRQ86943.1"/>
    </source>
</evidence>
<feature type="transmembrane region" description="Helical" evidence="1">
    <location>
        <begin position="51"/>
        <end position="75"/>
    </location>
</feature>
<dbReference type="OrthoDB" id="1645614at2"/>
<keyword evidence="1" id="KW-0812">Transmembrane</keyword>
<feature type="transmembrane region" description="Helical" evidence="1">
    <location>
        <begin position="204"/>
        <end position="226"/>
    </location>
</feature>
<dbReference type="RefSeq" id="WP_057978004.1">
    <property type="nucleotide sequence ID" value="NZ_LKHP01000005.1"/>
</dbReference>
<sequence>MLIFLQILFVISILSFFFINKRYGIKIFLLLILFSMFLFPSVSIKNARHGYELWVSVIISSLLPFFILNDLMIYFEIPDALFHLFSKPFEILFKTSGYGAYVFILSIFSGYPTGAKIVSQLISEKKISEYEGQKILNFASTSGPLFVVGAVGAGMLKNEIAGYVVFISHILGAIANGILYSFFYKRTSKNIFNFKNKNEKTKNIFYSAITNSLLTTGLIGGYIIFFSVIIGIFKHIKLFTMLTFLLSKFLPGKLPEILILLFQSIIEISNGCNIIATSNLSLEMILILECFIISFSGVSIIMQAVTILHDCKINIKNYIISKFSHALLSSIICYILLKIRLFNSISVSNFNNIHIPNKFILIQLMLIIILFSLLIYRIKAYYKTIKLMRK</sequence>
<accession>A0A0R3K3P0</accession>
<dbReference type="AlphaFoldDB" id="A0A0R3K3P0"/>
<feature type="transmembrane region" description="Helical" evidence="1">
    <location>
        <begin position="320"/>
        <end position="339"/>
    </location>
</feature>
<dbReference type="Proteomes" id="UP000052015">
    <property type="component" value="Unassembled WGS sequence"/>
</dbReference>
<dbReference type="EMBL" id="LKHP01000005">
    <property type="protein sequence ID" value="KRQ86943.1"/>
    <property type="molecule type" value="Genomic_DNA"/>
</dbReference>
<feature type="transmembrane region" description="Helical" evidence="1">
    <location>
        <begin position="359"/>
        <end position="378"/>
    </location>
</feature>